<reference evidence="9" key="2">
    <citation type="journal article" date="2021" name="PeerJ">
        <title>Extensive microbial diversity within the chicken gut microbiome revealed by metagenomics and culture.</title>
        <authorList>
            <person name="Gilroy R."/>
            <person name="Ravi A."/>
            <person name="Getino M."/>
            <person name="Pursley I."/>
            <person name="Horton D.L."/>
            <person name="Alikhan N.F."/>
            <person name="Baker D."/>
            <person name="Gharbi K."/>
            <person name="Hall N."/>
            <person name="Watson M."/>
            <person name="Adriaenssens E.M."/>
            <person name="Foster-Nyarko E."/>
            <person name="Jarju S."/>
            <person name="Secka A."/>
            <person name="Antonio M."/>
            <person name="Oren A."/>
            <person name="Chaudhuri R.R."/>
            <person name="La Ragione R."/>
            <person name="Hildebrand F."/>
            <person name="Pallen M.J."/>
        </authorList>
    </citation>
    <scope>NUCLEOTIDE SEQUENCE</scope>
    <source>
        <strain evidence="9">CHK195-11698</strain>
    </source>
</reference>
<dbReference type="GO" id="GO:0032259">
    <property type="term" value="P:methylation"/>
    <property type="evidence" value="ECO:0007669"/>
    <property type="project" value="UniProtKB-KW"/>
</dbReference>
<sequence length="474" mass="52453">MSKVYLVGAGCGSLDLYTVKALELIQNADCLIYDRLVDPQVLTYTKPDCEQIYVGKQAGNHTLRQEEMNALLVEKAKVYEMVVRLKGGDVYVFGRGGEEGLYLKDHGIDFEVVPGISSAIAGLAYAGIPITHRGISQGFHVYTAHSKDNTLSHMDFKTMLPDDQTYVFLMGLSQLPRIVEGLLTAGKASDTPIALISHASLPAQKTLVSTLAQVIADFNEHPLTSPLLIVVGKVVHLREKLNFFENKPLFGRSVLVTKIGEEPSIISLTARENGAAVKEIQTGTITYMDQPLPDLKQYQWLIFTSRHGVHGLFKQLKKQKVDLRQLAGCKMMTIGQKTSDALWEYGFCSDWMPQSANSLAMNQEINEQLQGSHSLLLKGNHPTSLKGFTDQLQVYTNTVTAIESEETHYDYGCFSCASSVQRLHAATSIRFDCIISIGPKTSEAIRQCYPNTPIIEVWTTTKQAMVQAMLEDAQ</sequence>
<dbReference type="FunFam" id="3.30.950.10:FF:000001">
    <property type="entry name" value="Siroheme synthase"/>
    <property type="match status" value="1"/>
</dbReference>
<proteinExistence type="inferred from homology"/>
<dbReference type="Pfam" id="PF02602">
    <property type="entry name" value="HEM4"/>
    <property type="match status" value="1"/>
</dbReference>
<keyword evidence="5" id="KW-0627">Porphyrin biosynthesis</keyword>
<dbReference type="InterPro" id="IPR006366">
    <property type="entry name" value="CobA/CysG_C"/>
</dbReference>
<keyword evidence="2 6" id="KW-0489">Methyltransferase</keyword>
<keyword evidence="3 6" id="KW-0808">Transferase</keyword>
<comment type="similarity">
    <text evidence="6">Belongs to the precorrin methyltransferase family.</text>
</comment>
<dbReference type="FunFam" id="3.40.1010.10:FF:000001">
    <property type="entry name" value="Siroheme synthase"/>
    <property type="match status" value="1"/>
</dbReference>
<dbReference type="CDD" id="cd06578">
    <property type="entry name" value="HemD"/>
    <property type="match status" value="1"/>
</dbReference>
<feature type="domain" description="Tetrapyrrole methylase" evidence="7">
    <location>
        <begin position="3"/>
        <end position="214"/>
    </location>
</feature>
<dbReference type="SUPFAM" id="SSF53790">
    <property type="entry name" value="Tetrapyrrole methylase"/>
    <property type="match status" value="1"/>
</dbReference>
<dbReference type="Gene3D" id="3.40.50.10090">
    <property type="match status" value="1"/>
</dbReference>
<dbReference type="InterPro" id="IPR003754">
    <property type="entry name" value="4pyrrol_synth_uPrphyn_synth"/>
</dbReference>
<evidence type="ECO:0000259" key="7">
    <source>
        <dbReference type="Pfam" id="PF00590"/>
    </source>
</evidence>
<protein>
    <recommendedName>
        <fullName evidence="1">uroporphyrinogen-III C-methyltransferase</fullName>
        <ecNumber evidence="1">2.1.1.107</ecNumber>
    </recommendedName>
</protein>
<dbReference type="Proteomes" id="UP000824175">
    <property type="component" value="Unassembled WGS sequence"/>
</dbReference>
<keyword evidence="4" id="KW-0949">S-adenosyl-L-methionine</keyword>
<comment type="caution">
    <text evidence="9">The sequence shown here is derived from an EMBL/GenBank/DDBJ whole genome shotgun (WGS) entry which is preliminary data.</text>
</comment>
<evidence type="ECO:0000256" key="4">
    <source>
        <dbReference type="ARBA" id="ARBA00022691"/>
    </source>
</evidence>
<name>A0A9D1L0L0_9FIRM</name>
<evidence type="ECO:0000256" key="1">
    <source>
        <dbReference type="ARBA" id="ARBA00012162"/>
    </source>
</evidence>
<dbReference type="GO" id="GO:0004851">
    <property type="term" value="F:uroporphyrin-III C-methyltransferase activity"/>
    <property type="evidence" value="ECO:0007669"/>
    <property type="project" value="UniProtKB-EC"/>
</dbReference>
<dbReference type="InterPro" id="IPR014777">
    <property type="entry name" value="4pyrrole_Mease_sub1"/>
</dbReference>
<dbReference type="PROSITE" id="PS00840">
    <property type="entry name" value="SUMT_2"/>
    <property type="match status" value="1"/>
</dbReference>
<dbReference type="InterPro" id="IPR000878">
    <property type="entry name" value="4pyrrol_Mease"/>
</dbReference>
<evidence type="ECO:0000256" key="2">
    <source>
        <dbReference type="ARBA" id="ARBA00022603"/>
    </source>
</evidence>
<reference evidence="9" key="1">
    <citation type="submission" date="2020-10" db="EMBL/GenBank/DDBJ databases">
        <authorList>
            <person name="Gilroy R."/>
        </authorList>
    </citation>
    <scope>NUCLEOTIDE SEQUENCE</scope>
    <source>
        <strain evidence="9">CHK195-11698</strain>
    </source>
</reference>
<organism evidence="9 10">
    <name type="scientific">Candidatus Fimiplasma intestinipullorum</name>
    <dbReference type="NCBI Taxonomy" id="2840825"/>
    <lineage>
        <taxon>Bacteria</taxon>
        <taxon>Bacillati</taxon>
        <taxon>Bacillota</taxon>
        <taxon>Clostridia</taxon>
        <taxon>Eubacteriales</taxon>
        <taxon>Candidatus Fimiplasma</taxon>
    </lineage>
</organism>
<dbReference type="PANTHER" id="PTHR45790">
    <property type="entry name" value="SIROHEME SYNTHASE-RELATED"/>
    <property type="match status" value="1"/>
</dbReference>
<dbReference type="InterPro" id="IPR014776">
    <property type="entry name" value="4pyrrole_Mease_sub2"/>
</dbReference>
<dbReference type="CDD" id="cd11642">
    <property type="entry name" value="SUMT"/>
    <property type="match status" value="1"/>
</dbReference>
<dbReference type="AlphaFoldDB" id="A0A9D1L0L0"/>
<dbReference type="InterPro" id="IPR036108">
    <property type="entry name" value="4pyrrol_syn_uPrphyn_synt_sf"/>
</dbReference>
<accession>A0A9D1L0L0</accession>
<dbReference type="InterPro" id="IPR050161">
    <property type="entry name" value="Siro_Cobalamin_biosynth"/>
</dbReference>
<evidence type="ECO:0000256" key="6">
    <source>
        <dbReference type="RuleBase" id="RU003960"/>
    </source>
</evidence>
<dbReference type="Pfam" id="PF00590">
    <property type="entry name" value="TP_methylase"/>
    <property type="match status" value="1"/>
</dbReference>
<evidence type="ECO:0000256" key="3">
    <source>
        <dbReference type="ARBA" id="ARBA00022679"/>
    </source>
</evidence>
<dbReference type="SUPFAM" id="SSF69618">
    <property type="entry name" value="HemD-like"/>
    <property type="match status" value="1"/>
</dbReference>
<evidence type="ECO:0000259" key="8">
    <source>
        <dbReference type="Pfam" id="PF02602"/>
    </source>
</evidence>
<dbReference type="NCBIfam" id="TIGR01469">
    <property type="entry name" value="cobA_cysG_Cterm"/>
    <property type="match status" value="1"/>
</dbReference>
<evidence type="ECO:0000313" key="10">
    <source>
        <dbReference type="Proteomes" id="UP000824175"/>
    </source>
</evidence>
<feature type="domain" description="Tetrapyrrole biosynthesis uroporphyrinogen III synthase" evidence="8">
    <location>
        <begin position="271"/>
        <end position="448"/>
    </location>
</feature>
<dbReference type="EMBL" id="DVMJ01000061">
    <property type="protein sequence ID" value="HIU13869.1"/>
    <property type="molecule type" value="Genomic_DNA"/>
</dbReference>
<gene>
    <name evidence="9" type="primary">cobA</name>
    <name evidence="9" type="ORF">IAD15_07365</name>
</gene>
<dbReference type="EC" id="2.1.1.107" evidence="1"/>
<dbReference type="NCBIfam" id="NF004790">
    <property type="entry name" value="PRK06136.1"/>
    <property type="match status" value="1"/>
</dbReference>
<dbReference type="PANTHER" id="PTHR45790:SF3">
    <property type="entry name" value="S-ADENOSYL-L-METHIONINE-DEPENDENT UROPORPHYRINOGEN III METHYLTRANSFERASE, CHLOROPLASTIC"/>
    <property type="match status" value="1"/>
</dbReference>
<dbReference type="InterPro" id="IPR003043">
    <property type="entry name" value="Uropor_MeTrfase_CS"/>
</dbReference>
<evidence type="ECO:0000313" key="9">
    <source>
        <dbReference type="EMBL" id="HIU13869.1"/>
    </source>
</evidence>
<dbReference type="Gene3D" id="3.40.1010.10">
    <property type="entry name" value="Cobalt-precorrin-4 Transmethylase, Domain 1"/>
    <property type="match status" value="1"/>
</dbReference>
<dbReference type="InterPro" id="IPR035996">
    <property type="entry name" value="4pyrrol_Methylase_sf"/>
</dbReference>
<evidence type="ECO:0000256" key="5">
    <source>
        <dbReference type="ARBA" id="ARBA00023244"/>
    </source>
</evidence>
<dbReference type="Gene3D" id="3.30.950.10">
    <property type="entry name" value="Methyltransferase, Cobalt-precorrin-4 Transmethylase, Domain 2"/>
    <property type="match status" value="1"/>
</dbReference>
<dbReference type="GO" id="GO:0019354">
    <property type="term" value="P:siroheme biosynthetic process"/>
    <property type="evidence" value="ECO:0007669"/>
    <property type="project" value="InterPro"/>
</dbReference>
<dbReference type="GO" id="GO:0004852">
    <property type="term" value="F:uroporphyrinogen-III synthase activity"/>
    <property type="evidence" value="ECO:0007669"/>
    <property type="project" value="InterPro"/>
</dbReference>